<evidence type="ECO:0000256" key="4">
    <source>
        <dbReference type="ARBA" id="ARBA00022679"/>
    </source>
</evidence>
<keyword evidence="8 11" id="KW-0333">Golgi apparatus</keyword>
<name>Q5DE92_SCHJA</name>
<comment type="subcellular location">
    <subcellularLocation>
        <location evidence="1 11">Golgi apparatus membrane</location>
        <topology evidence="1 11">Single-pass type II membrane protein</topology>
    </subcellularLocation>
</comment>
<dbReference type="FunFam" id="3.90.550.50:FF:000001">
    <property type="entry name" value="Hexosyltransferase"/>
    <property type="match status" value="1"/>
</dbReference>
<keyword evidence="7" id="KW-1133">Transmembrane helix</keyword>
<evidence type="ECO:0000256" key="1">
    <source>
        <dbReference type="ARBA" id="ARBA00004323"/>
    </source>
</evidence>
<sequence>MFIKYVSIKSILQSKPKYEFIKTRTDFLKTLSKWPPTISKTLELHVKNSHFRGIKKVFNLCAKHKDALPIPIENSDFIYNQPGFCFKQSNLWILIAVHTHPSHRQKRDLIRGTWGSLNRVNNRKIAVLFFMGLTNNLTEQKLIEEEERIHSDIVQRAFLEHYTNMSRKHMTIMEWISNGYCKNVPFLVKVDDDTFVDIFHLITYLESKQTLLNGTFYCSATSNVRVKRPNSFKNFKWQITVNEYPENLFPTYSEGIGYVMDMKLAPYIYRCSMFRRSIWLDDVYVTGILAQTLGIRRIPFQNGHGYSNLKSAKEDNLFANSIFLVSFYNEFFPLTVQDLWREAVAHSMEID</sequence>
<evidence type="ECO:0000256" key="3">
    <source>
        <dbReference type="ARBA" id="ARBA00022676"/>
    </source>
</evidence>
<keyword evidence="4" id="KW-0808">Transferase</keyword>
<evidence type="ECO:0000313" key="12">
    <source>
        <dbReference type="EMBL" id="AAW25864.1"/>
    </source>
</evidence>
<reference evidence="12" key="1">
    <citation type="submission" date="2004-11" db="EMBL/GenBank/DDBJ databases">
        <title>The full-length cDNA sequences of Schistosoma japonicum genes.</title>
        <authorList>
            <person name="Han Z."/>
        </authorList>
    </citation>
    <scope>NUCLEOTIDE SEQUENCE</scope>
</reference>
<dbReference type="EMBL" id="AY814132">
    <property type="protein sequence ID" value="AAW25864.1"/>
    <property type="molecule type" value="mRNA"/>
</dbReference>
<comment type="similarity">
    <text evidence="2 11">Belongs to the glycosyltransferase 31 family.</text>
</comment>
<organism evidence="12">
    <name type="scientific">Schistosoma japonicum</name>
    <name type="common">Blood fluke</name>
    <dbReference type="NCBI Taxonomy" id="6182"/>
    <lineage>
        <taxon>Eukaryota</taxon>
        <taxon>Metazoa</taxon>
        <taxon>Spiralia</taxon>
        <taxon>Lophotrochozoa</taxon>
        <taxon>Platyhelminthes</taxon>
        <taxon>Trematoda</taxon>
        <taxon>Digenea</taxon>
        <taxon>Strigeidida</taxon>
        <taxon>Schistosomatoidea</taxon>
        <taxon>Schistosomatidae</taxon>
        <taxon>Schistosoma</taxon>
    </lineage>
</organism>
<dbReference type="Gene3D" id="3.90.550.50">
    <property type="match status" value="1"/>
</dbReference>
<evidence type="ECO:0000256" key="11">
    <source>
        <dbReference type="RuleBase" id="RU363063"/>
    </source>
</evidence>
<dbReference type="PANTHER" id="PTHR11214">
    <property type="entry name" value="BETA-1,3-N-ACETYLGLUCOSAMINYLTRANSFERASE"/>
    <property type="match status" value="1"/>
</dbReference>
<protein>
    <recommendedName>
        <fullName evidence="11">Hexosyltransferase</fullName>
        <ecNumber evidence="11">2.4.1.-</ecNumber>
    </recommendedName>
</protein>
<keyword evidence="10" id="KW-0325">Glycoprotein</keyword>
<dbReference type="CAZy" id="GT31">
    <property type="family name" value="Glycosyltransferase Family 31"/>
</dbReference>
<evidence type="ECO:0000256" key="2">
    <source>
        <dbReference type="ARBA" id="ARBA00008661"/>
    </source>
</evidence>
<evidence type="ECO:0000256" key="8">
    <source>
        <dbReference type="ARBA" id="ARBA00023034"/>
    </source>
</evidence>
<evidence type="ECO:0000256" key="9">
    <source>
        <dbReference type="ARBA" id="ARBA00023136"/>
    </source>
</evidence>
<dbReference type="AlphaFoldDB" id="Q5DE92"/>
<keyword evidence="5" id="KW-0812">Transmembrane</keyword>
<dbReference type="GO" id="GO:0000139">
    <property type="term" value="C:Golgi membrane"/>
    <property type="evidence" value="ECO:0007669"/>
    <property type="project" value="UniProtKB-SubCell"/>
</dbReference>
<keyword evidence="3 11" id="KW-0328">Glycosyltransferase</keyword>
<dbReference type="GO" id="GO:0006493">
    <property type="term" value="P:protein O-linked glycosylation"/>
    <property type="evidence" value="ECO:0007669"/>
    <property type="project" value="TreeGrafter"/>
</dbReference>
<evidence type="ECO:0000256" key="7">
    <source>
        <dbReference type="ARBA" id="ARBA00022989"/>
    </source>
</evidence>
<evidence type="ECO:0000256" key="6">
    <source>
        <dbReference type="ARBA" id="ARBA00022968"/>
    </source>
</evidence>
<dbReference type="Pfam" id="PF01762">
    <property type="entry name" value="Galactosyl_T"/>
    <property type="match status" value="1"/>
</dbReference>
<dbReference type="PANTHER" id="PTHR11214:SF364">
    <property type="entry name" value="HEXOSYLTRANSFERASE"/>
    <property type="match status" value="1"/>
</dbReference>
<accession>Q5DE92</accession>
<dbReference type="EC" id="2.4.1.-" evidence="11"/>
<dbReference type="GO" id="GO:0016758">
    <property type="term" value="F:hexosyltransferase activity"/>
    <property type="evidence" value="ECO:0007669"/>
    <property type="project" value="InterPro"/>
</dbReference>
<dbReference type="InterPro" id="IPR002659">
    <property type="entry name" value="Glyco_trans_31"/>
</dbReference>
<keyword evidence="9" id="KW-0472">Membrane</keyword>
<reference evidence="12" key="2">
    <citation type="journal article" date="2006" name="PLoS Pathog.">
        <title>New perspectives on host-parasite interplay by comparative transcriptomic and proteomic analyses of Schistosoma japonicum.</title>
        <authorList>
            <person name="Liu F."/>
            <person name="Lu J."/>
            <person name="Hu W."/>
            <person name="Wang S.Y."/>
            <person name="Cui S.J."/>
            <person name="Chi M."/>
            <person name="Yan Q."/>
            <person name="Wang X.R."/>
            <person name="Song H.D."/>
            <person name="Xu X.N."/>
            <person name="Wang J.J."/>
            <person name="Zhang X.L."/>
            <person name="Zhang X."/>
            <person name="Wang Z.Q."/>
            <person name="Xue C.L."/>
            <person name="Brindley P.J."/>
            <person name="McManus D.P."/>
            <person name="Yang P.Y."/>
            <person name="Feng Z."/>
            <person name="Chen Z."/>
            <person name="Han Z.G."/>
        </authorList>
    </citation>
    <scope>NUCLEOTIDE SEQUENCE</scope>
</reference>
<keyword evidence="6" id="KW-0735">Signal-anchor</keyword>
<evidence type="ECO:0000256" key="5">
    <source>
        <dbReference type="ARBA" id="ARBA00022692"/>
    </source>
</evidence>
<evidence type="ECO:0000256" key="10">
    <source>
        <dbReference type="ARBA" id="ARBA00023180"/>
    </source>
</evidence>
<proteinExistence type="evidence at transcript level"/>